<dbReference type="Gene3D" id="1.25.10.10">
    <property type="entry name" value="Leucine-rich Repeat Variant"/>
    <property type="match status" value="2"/>
</dbReference>
<dbReference type="Proteomes" id="UP001408789">
    <property type="component" value="Unassembled WGS sequence"/>
</dbReference>
<dbReference type="InterPro" id="IPR016024">
    <property type="entry name" value="ARM-type_fold"/>
</dbReference>
<keyword evidence="1" id="KW-0677">Repeat</keyword>
<comment type="caution">
    <text evidence="3">The sequence shown here is derived from an EMBL/GenBank/DDBJ whole genome shotgun (WGS) entry which is preliminary data.</text>
</comment>
<accession>A0AAP0GNC3</accession>
<name>A0AAP0GNC3_9ASTR</name>
<evidence type="ECO:0000313" key="4">
    <source>
        <dbReference type="Proteomes" id="UP001408789"/>
    </source>
</evidence>
<dbReference type="PANTHER" id="PTHR22895:SF0">
    <property type="entry name" value="ARMADILLO REPEAT-CONTAINING PROTEIN 6"/>
    <property type="match status" value="1"/>
</dbReference>
<dbReference type="InterPro" id="IPR056597">
    <property type="entry name" value="ARM_LRRK2"/>
</dbReference>
<protein>
    <recommendedName>
        <fullName evidence="2">LRRK2 ARM repeat domain-containing protein</fullName>
    </recommendedName>
</protein>
<dbReference type="EMBL" id="JBCNJP010000024">
    <property type="protein sequence ID" value="KAK9056683.1"/>
    <property type="molecule type" value="Genomic_DNA"/>
</dbReference>
<feature type="domain" description="LRRK2 ARM repeat" evidence="2">
    <location>
        <begin position="312"/>
        <end position="453"/>
    </location>
</feature>
<keyword evidence="4" id="KW-1185">Reference proteome</keyword>
<evidence type="ECO:0000256" key="1">
    <source>
        <dbReference type="ARBA" id="ARBA00022737"/>
    </source>
</evidence>
<dbReference type="PANTHER" id="PTHR22895">
    <property type="entry name" value="ARMADILLO REPEAT-CONTAINING PROTEIN 6"/>
    <property type="match status" value="1"/>
</dbReference>
<sequence length="462" mass="49051">MAAAKPTVRSISQQAFDEMVTENIDDLGMEPMEALSDAIETLTLQGVDLSGIVTDTLPGETNPVIQSLDRVKQLQNSDWTDEAVVDEVLGLLDNLIALSRAEGSANAAIAARNGGVELMCSVCSKLSGGGGDSALVSALDALAAFLHDLQSTETFRQNGGPRILIEILTNRTQNVNILNSGFSVVAAASTGNEVIKESFVELHIDELMVTIMKKYTKGSIPSLHDSIRVLLAADDNRVVASQVYGYARQFAKIGIADALVESLNDGISSPGFVSATIALKAVAVNDEICRSVAENGGIDSLLVCIDKCGVQGNKIVAKACCSLLSKLAGSDFNKSAIVERGGLNILITLCSRLADDPSVIQEVMTIICTLCLRSPANASLAMEAGAGDLAIQSMRKFPQSYQLQKNSCLMIRNLVARNPEIRPVLLSNGIEKIIRNAKESHKSCRDAAIAALRDLGLDNYNS</sequence>
<proteinExistence type="predicted"/>
<gene>
    <name evidence="3" type="ORF">SSX86_024045</name>
</gene>
<dbReference type="AlphaFoldDB" id="A0AAP0GNC3"/>
<evidence type="ECO:0000313" key="3">
    <source>
        <dbReference type="EMBL" id="KAK9056683.1"/>
    </source>
</evidence>
<dbReference type="SUPFAM" id="SSF48371">
    <property type="entry name" value="ARM repeat"/>
    <property type="match status" value="1"/>
</dbReference>
<evidence type="ECO:0000259" key="2">
    <source>
        <dbReference type="Pfam" id="PF23744"/>
    </source>
</evidence>
<organism evidence="3 4">
    <name type="scientific">Deinandra increscens subsp. villosa</name>
    <dbReference type="NCBI Taxonomy" id="3103831"/>
    <lineage>
        <taxon>Eukaryota</taxon>
        <taxon>Viridiplantae</taxon>
        <taxon>Streptophyta</taxon>
        <taxon>Embryophyta</taxon>
        <taxon>Tracheophyta</taxon>
        <taxon>Spermatophyta</taxon>
        <taxon>Magnoliopsida</taxon>
        <taxon>eudicotyledons</taxon>
        <taxon>Gunneridae</taxon>
        <taxon>Pentapetalae</taxon>
        <taxon>asterids</taxon>
        <taxon>campanulids</taxon>
        <taxon>Asterales</taxon>
        <taxon>Asteraceae</taxon>
        <taxon>Asteroideae</taxon>
        <taxon>Heliantheae alliance</taxon>
        <taxon>Madieae</taxon>
        <taxon>Madiinae</taxon>
        <taxon>Deinandra</taxon>
    </lineage>
</organism>
<dbReference type="Pfam" id="PF23744">
    <property type="entry name" value="ARM_LRRK2"/>
    <property type="match status" value="1"/>
</dbReference>
<reference evidence="3 4" key="1">
    <citation type="submission" date="2024-04" db="EMBL/GenBank/DDBJ databases">
        <title>The reference genome of an endangered Asteraceae, Deinandra increscens subsp. villosa, native to the Central Coast of California.</title>
        <authorList>
            <person name="Guilliams M."/>
            <person name="Hasenstab-Lehman K."/>
            <person name="Meyer R."/>
            <person name="Mcevoy S."/>
        </authorList>
    </citation>
    <scope>NUCLEOTIDE SEQUENCE [LARGE SCALE GENOMIC DNA]</scope>
    <source>
        <tissue evidence="3">Leaf</tissue>
    </source>
</reference>
<dbReference type="InterPro" id="IPR011989">
    <property type="entry name" value="ARM-like"/>
</dbReference>